<protein>
    <submittedName>
        <fullName evidence="8">Uncharacterized protein</fullName>
    </submittedName>
</protein>
<feature type="transmembrane region" description="Helical" evidence="5">
    <location>
        <begin position="752"/>
        <end position="771"/>
    </location>
</feature>
<evidence type="ECO:0000256" key="1">
    <source>
        <dbReference type="ARBA" id="ARBA00004141"/>
    </source>
</evidence>
<dbReference type="EMBL" id="JAWZYT010000265">
    <property type="protein sequence ID" value="KAK4325655.1"/>
    <property type="molecule type" value="Genomic_DNA"/>
</dbReference>
<evidence type="ECO:0000259" key="6">
    <source>
        <dbReference type="Pfam" id="PF00059"/>
    </source>
</evidence>
<dbReference type="InterPro" id="IPR006202">
    <property type="entry name" value="Neur_chan_lig-bd"/>
</dbReference>
<dbReference type="InterPro" id="IPR016187">
    <property type="entry name" value="CTDL_fold"/>
</dbReference>
<dbReference type="GO" id="GO:0016020">
    <property type="term" value="C:membrane"/>
    <property type="evidence" value="ECO:0007669"/>
    <property type="project" value="UniProtKB-SubCell"/>
</dbReference>
<name>A0AAE1UNZ4_9EUCA</name>
<dbReference type="PROSITE" id="PS50068">
    <property type="entry name" value="LDLRA_2"/>
    <property type="match status" value="1"/>
</dbReference>
<comment type="subcellular location">
    <subcellularLocation>
        <location evidence="1">Membrane</location>
        <topology evidence="1">Multi-pass membrane protein</topology>
    </subcellularLocation>
</comment>
<dbReference type="Gene3D" id="4.10.400.10">
    <property type="entry name" value="Low-density Lipoprotein Receptor"/>
    <property type="match status" value="1"/>
</dbReference>
<dbReference type="InterPro" id="IPR038050">
    <property type="entry name" value="Neuro_actylchol_rec"/>
</dbReference>
<dbReference type="Gene3D" id="2.60.120.200">
    <property type="match status" value="1"/>
</dbReference>
<evidence type="ECO:0000256" key="5">
    <source>
        <dbReference type="SAM" id="Phobius"/>
    </source>
</evidence>
<accession>A0AAE1UNZ4</accession>
<keyword evidence="5" id="KW-0812">Transmembrane</keyword>
<dbReference type="CDD" id="cd00112">
    <property type="entry name" value="LDLa"/>
    <property type="match status" value="1"/>
</dbReference>
<dbReference type="InterPro" id="IPR016186">
    <property type="entry name" value="C-type_lectin-like/link_sf"/>
</dbReference>
<dbReference type="PROSITE" id="PS00236">
    <property type="entry name" value="NEUROTR_ION_CHANNEL"/>
    <property type="match status" value="1"/>
</dbReference>
<proteinExistence type="predicted"/>
<dbReference type="InterPro" id="IPR006201">
    <property type="entry name" value="Neur_channel"/>
</dbReference>
<dbReference type="AlphaFoldDB" id="A0AAE1UNZ4"/>
<dbReference type="GO" id="GO:0005230">
    <property type="term" value="F:extracellular ligand-gated monoatomic ion channel activity"/>
    <property type="evidence" value="ECO:0007669"/>
    <property type="project" value="InterPro"/>
</dbReference>
<evidence type="ECO:0000256" key="2">
    <source>
        <dbReference type="ARBA" id="ARBA00023136"/>
    </source>
</evidence>
<dbReference type="InterPro" id="IPR001304">
    <property type="entry name" value="C-type_lectin-like"/>
</dbReference>
<keyword evidence="3 4" id="KW-1015">Disulfide bond</keyword>
<feature type="transmembrane region" description="Helical" evidence="5">
    <location>
        <begin position="726"/>
        <end position="745"/>
    </location>
</feature>
<evidence type="ECO:0000256" key="4">
    <source>
        <dbReference type="PROSITE-ProRule" id="PRU00124"/>
    </source>
</evidence>
<dbReference type="InterPro" id="IPR002172">
    <property type="entry name" value="LDrepeatLR_classA_rpt"/>
</dbReference>
<dbReference type="SUPFAM" id="SSF57424">
    <property type="entry name" value="LDL receptor-like module"/>
    <property type="match status" value="1"/>
</dbReference>
<feature type="disulfide bond" evidence="4">
    <location>
        <begin position="484"/>
        <end position="499"/>
    </location>
</feature>
<dbReference type="InterPro" id="IPR018000">
    <property type="entry name" value="Neurotransmitter_ion_chnl_CS"/>
</dbReference>
<evidence type="ECO:0000256" key="3">
    <source>
        <dbReference type="ARBA" id="ARBA00023157"/>
    </source>
</evidence>
<organism evidence="8 9">
    <name type="scientific">Petrolisthes manimaculis</name>
    <dbReference type="NCBI Taxonomy" id="1843537"/>
    <lineage>
        <taxon>Eukaryota</taxon>
        <taxon>Metazoa</taxon>
        <taxon>Ecdysozoa</taxon>
        <taxon>Arthropoda</taxon>
        <taxon>Crustacea</taxon>
        <taxon>Multicrustacea</taxon>
        <taxon>Malacostraca</taxon>
        <taxon>Eumalacostraca</taxon>
        <taxon>Eucarida</taxon>
        <taxon>Decapoda</taxon>
        <taxon>Pleocyemata</taxon>
        <taxon>Anomura</taxon>
        <taxon>Galatheoidea</taxon>
        <taxon>Porcellanidae</taxon>
        <taxon>Petrolisthes</taxon>
    </lineage>
</organism>
<dbReference type="Gene3D" id="3.10.100.10">
    <property type="entry name" value="Mannose-Binding Protein A, subunit A"/>
    <property type="match status" value="1"/>
</dbReference>
<dbReference type="Pfam" id="PF02931">
    <property type="entry name" value="Neur_chan_LBD"/>
    <property type="match status" value="1"/>
</dbReference>
<dbReference type="CDD" id="cd00037">
    <property type="entry name" value="CLECT"/>
    <property type="match status" value="1"/>
</dbReference>
<dbReference type="Gene3D" id="1.20.58.390">
    <property type="entry name" value="Neurotransmitter-gated ion-channel transmembrane domain"/>
    <property type="match status" value="1"/>
</dbReference>
<dbReference type="SUPFAM" id="SSF56436">
    <property type="entry name" value="C-type lectin-like"/>
    <property type="match status" value="1"/>
</dbReference>
<reference evidence="8" key="1">
    <citation type="submission" date="2023-11" db="EMBL/GenBank/DDBJ databases">
        <title>Genome assemblies of two species of porcelain crab, Petrolisthes cinctipes and Petrolisthes manimaculis (Anomura: Porcellanidae).</title>
        <authorList>
            <person name="Angst P."/>
        </authorList>
    </citation>
    <scope>NUCLEOTIDE SEQUENCE</scope>
    <source>
        <strain evidence="8">PB745_02</strain>
        <tissue evidence="8">Gill</tissue>
    </source>
</reference>
<dbReference type="SUPFAM" id="SSF63712">
    <property type="entry name" value="Nicotinic receptor ligand binding domain-like"/>
    <property type="match status" value="1"/>
</dbReference>
<feature type="disulfide bond" evidence="4">
    <location>
        <begin position="472"/>
        <end position="490"/>
    </location>
</feature>
<dbReference type="InterPro" id="IPR036055">
    <property type="entry name" value="LDL_receptor-like_sf"/>
</dbReference>
<dbReference type="PANTHER" id="PTHR18945">
    <property type="entry name" value="NEUROTRANSMITTER GATED ION CHANNEL"/>
    <property type="match status" value="1"/>
</dbReference>
<dbReference type="Pfam" id="PF00059">
    <property type="entry name" value="Lectin_C"/>
    <property type="match status" value="1"/>
</dbReference>
<gene>
    <name evidence="8" type="ORF">Pmani_003748</name>
</gene>
<feature type="domain" description="Neurotransmitter-gated ion-channel ligand-binding" evidence="7">
    <location>
        <begin position="506"/>
        <end position="661"/>
    </location>
</feature>
<dbReference type="InterPro" id="IPR036734">
    <property type="entry name" value="Neur_chan_lig-bd_sf"/>
</dbReference>
<dbReference type="InterPro" id="IPR023415">
    <property type="entry name" value="LDLR_class-A_CS"/>
</dbReference>
<dbReference type="PROSITE" id="PS01209">
    <property type="entry name" value="LDLRA_1"/>
    <property type="match status" value="1"/>
</dbReference>
<dbReference type="Pfam" id="PF00057">
    <property type="entry name" value="Ldl_recept_a"/>
    <property type="match status" value="1"/>
</dbReference>
<feature type="domain" description="C-type lectin" evidence="6">
    <location>
        <begin position="256"/>
        <end position="371"/>
    </location>
</feature>
<dbReference type="Gene3D" id="2.70.170.10">
    <property type="entry name" value="Neurotransmitter-gated ion-channel ligand-binding domain"/>
    <property type="match status" value="1"/>
</dbReference>
<evidence type="ECO:0000313" key="9">
    <source>
        <dbReference type="Proteomes" id="UP001292094"/>
    </source>
</evidence>
<sequence length="779" mass="89814">MKVMLRCGLVTCVLMLLLIVNGHTLLPLLTLENQRQQQGLVETTEPLTLLNMTEWSACMRVKFGMMSAMLGIVFHSPRRDYGIVLHVSNVDGCGQDSTCFNLNIDHYSPHSLYMAIRLSVWQHLCIAINQANSIIRLALNNKVKKYINEDKLIDADTENGVNLTISQLFFKHFSIPVNQRRINHLSDLRLYNHEISEEDMNHYINNCSDDLLNSAQPVLTLDSDLLQVKGSAQLTNISEEQVCASVQPMSIFFNRRHNFKEAQDWCSKLGGSLPLPESHETNTFFYNQALKSRKSCDDSHILYWLDAVNNASGDFYKMTDGKPLKWINLRSWGRDIFEILCLVIVNRRFNKGSVEWRRSSCRWPSCGVLCSFDYSPRLKLQGKCDSFTLDTYVIMSTDVDNNIQFGNREYRLSLVNNTWTMTEENQQFPMAEITSEMDTPLGRHWWRVWQSGCSQDKMVLVLSACGAEEYTCNDGACININKRCNLILECLDHSDEDHCEKVLLPYNYYPRLPPLSTVQRPFQLRLTLSISSVRKFCPTTFTVVIDTNLIFQWSDSRLTYRNLQTSHYDNTVPNMSQVWHPKVNIKDGYYGAVDLTHHSRNIHILRDSRPRRIFETSSEDYEYRGDQNRLQMDQKQIISFRCHLNLHMYPFDTQRCSIIISVQDLHVGVEELLEGSSNGINFTGERYLLNYQLVSEDMSNCNLSNALCMKAELTFKNLSGYYIGDVFVPSFLLTLVCYVALLFPYTNFTDRVMVSLTSLLVLVGLLARVRVVTNYVLCY</sequence>
<comment type="caution">
    <text evidence="8">The sequence shown here is derived from an EMBL/GenBank/DDBJ whole genome shotgun (WGS) entry which is preliminary data.</text>
</comment>
<keyword evidence="9" id="KW-1185">Reference proteome</keyword>
<dbReference type="GO" id="GO:0004888">
    <property type="term" value="F:transmembrane signaling receptor activity"/>
    <property type="evidence" value="ECO:0007669"/>
    <property type="project" value="InterPro"/>
</dbReference>
<evidence type="ECO:0000259" key="7">
    <source>
        <dbReference type="Pfam" id="PF02931"/>
    </source>
</evidence>
<keyword evidence="2 5" id="KW-0472">Membrane</keyword>
<feature type="disulfide bond" evidence="4">
    <location>
        <begin position="465"/>
        <end position="477"/>
    </location>
</feature>
<dbReference type="SMART" id="SM00192">
    <property type="entry name" value="LDLa"/>
    <property type="match status" value="1"/>
</dbReference>
<evidence type="ECO:0000313" key="8">
    <source>
        <dbReference type="EMBL" id="KAK4325655.1"/>
    </source>
</evidence>
<keyword evidence="5" id="KW-1133">Transmembrane helix</keyword>
<dbReference type="Proteomes" id="UP001292094">
    <property type="component" value="Unassembled WGS sequence"/>
</dbReference>